<feature type="compositionally biased region" description="Basic and acidic residues" evidence="1">
    <location>
        <begin position="101"/>
        <end position="114"/>
    </location>
</feature>
<feature type="region of interest" description="Disordered" evidence="1">
    <location>
        <begin position="97"/>
        <end position="117"/>
    </location>
</feature>
<protein>
    <recommendedName>
        <fullName evidence="4">Retrotransposon gag domain-containing protein</fullName>
    </recommendedName>
</protein>
<evidence type="ECO:0000256" key="1">
    <source>
        <dbReference type="SAM" id="MobiDB-lite"/>
    </source>
</evidence>
<proteinExistence type="predicted"/>
<sequence length="235" mass="26178">MSFTSPMGIHLHEVSSQSRTYITKDGESVKDYVKRFNQAILEVEDASNKVVVMAMMEGLQQCPLLNSLSRNVLETQSALQSKVDKYISVEELAEAKRRRRERDDYERKEPDSKRYGNNKPIAVDIQVINGGFGLGECPSSSRKRHAGSASELAGEEFYNLSSPAVGAHQPITFTNNELRGLHLPHDDILVISTTIANFNVQRILIDNGSSADILFISAFDKMKMGEISSTFFTSI</sequence>
<dbReference type="EMBL" id="BJWL01000022">
    <property type="protein sequence ID" value="GFZ11592.1"/>
    <property type="molecule type" value="Genomic_DNA"/>
</dbReference>
<comment type="caution">
    <text evidence="2">The sequence shown here is derived from an EMBL/GenBank/DDBJ whole genome shotgun (WGS) entry which is preliminary data.</text>
</comment>
<dbReference type="OrthoDB" id="2919534at2759"/>
<organism evidence="2 3">
    <name type="scientific">Actinidia rufa</name>
    <dbReference type="NCBI Taxonomy" id="165716"/>
    <lineage>
        <taxon>Eukaryota</taxon>
        <taxon>Viridiplantae</taxon>
        <taxon>Streptophyta</taxon>
        <taxon>Embryophyta</taxon>
        <taxon>Tracheophyta</taxon>
        <taxon>Spermatophyta</taxon>
        <taxon>Magnoliopsida</taxon>
        <taxon>eudicotyledons</taxon>
        <taxon>Gunneridae</taxon>
        <taxon>Pentapetalae</taxon>
        <taxon>asterids</taxon>
        <taxon>Ericales</taxon>
        <taxon>Actinidiaceae</taxon>
        <taxon>Actinidia</taxon>
    </lineage>
</organism>
<evidence type="ECO:0008006" key="4">
    <source>
        <dbReference type="Google" id="ProtNLM"/>
    </source>
</evidence>
<reference evidence="2 3" key="1">
    <citation type="submission" date="2019-07" db="EMBL/GenBank/DDBJ databases">
        <title>De Novo Assembly of kiwifruit Actinidia rufa.</title>
        <authorList>
            <person name="Sugita-Konishi S."/>
            <person name="Sato K."/>
            <person name="Mori E."/>
            <person name="Abe Y."/>
            <person name="Kisaki G."/>
            <person name="Hamano K."/>
            <person name="Suezawa K."/>
            <person name="Otani M."/>
            <person name="Fukuda T."/>
            <person name="Manabe T."/>
            <person name="Gomi K."/>
            <person name="Tabuchi M."/>
            <person name="Akimitsu K."/>
            <person name="Kataoka I."/>
        </authorList>
    </citation>
    <scope>NUCLEOTIDE SEQUENCE [LARGE SCALE GENOMIC DNA]</scope>
    <source>
        <strain evidence="3">cv. Fuchu</strain>
    </source>
</reference>
<dbReference type="PANTHER" id="PTHR33240:SF15">
    <property type="entry name" value="GAG-PRO-LIKE PROTEIN"/>
    <property type="match status" value="1"/>
</dbReference>
<name>A0A7J0GLF1_9ERIC</name>
<evidence type="ECO:0000313" key="3">
    <source>
        <dbReference type="Proteomes" id="UP000585474"/>
    </source>
</evidence>
<gene>
    <name evidence="2" type="ORF">Acr_22g0009900</name>
</gene>
<dbReference type="Proteomes" id="UP000585474">
    <property type="component" value="Unassembled WGS sequence"/>
</dbReference>
<dbReference type="AlphaFoldDB" id="A0A7J0GLF1"/>
<dbReference type="PANTHER" id="PTHR33240">
    <property type="entry name" value="OS08G0508500 PROTEIN"/>
    <property type="match status" value="1"/>
</dbReference>
<evidence type="ECO:0000313" key="2">
    <source>
        <dbReference type="EMBL" id="GFZ11592.1"/>
    </source>
</evidence>
<accession>A0A7J0GLF1</accession>
<keyword evidence="3" id="KW-1185">Reference proteome</keyword>